<keyword evidence="2" id="KW-1185">Reference proteome</keyword>
<dbReference type="EMBL" id="AKHW03006231">
    <property type="protein sequence ID" value="KYO22421.1"/>
    <property type="molecule type" value="Genomic_DNA"/>
</dbReference>
<dbReference type="AlphaFoldDB" id="A0A151MD34"/>
<protein>
    <submittedName>
        <fullName evidence="1">Uncharacterized protein</fullName>
    </submittedName>
</protein>
<proteinExistence type="predicted"/>
<comment type="caution">
    <text evidence="1">The sequence shown here is derived from an EMBL/GenBank/DDBJ whole genome shotgun (WGS) entry which is preliminary data.</text>
</comment>
<reference evidence="1 2" key="1">
    <citation type="journal article" date="2012" name="Genome Biol.">
        <title>Sequencing three crocodilian genomes to illuminate the evolution of archosaurs and amniotes.</title>
        <authorList>
            <person name="St John J.A."/>
            <person name="Braun E.L."/>
            <person name="Isberg S.R."/>
            <person name="Miles L.G."/>
            <person name="Chong A.Y."/>
            <person name="Gongora J."/>
            <person name="Dalzell P."/>
            <person name="Moran C."/>
            <person name="Bed'hom B."/>
            <person name="Abzhanov A."/>
            <person name="Burgess S.C."/>
            <person name="Cooksey A.M."/>
            <person name="Castoe T.A."/>
            <person name="Crawford N.G."/>
            <person name="Densmore L.D."/>
            <person name="Drew J.C."/>
            <person name="Edwards S.V."/>
            <person name="Faircloth B.C."/>
            <person name="Fujita M.K."/>
            <person name="Greenwold M.J."/>
            <person name="Hoffmann F.G."/>
            <person name="Howard J.M."/>
            <person name="Iguchi T."/>
            <person name="Janes D.E."/>
            <person name="Khan S.Y."/>
            <person name="Kohno S."/>
            <person name="de Koning A.J."/>
            <person name="Lance S.L."/>
            <person name="McCarthy F.M."/>
            <person name="McCormack J.E."/>
            <person name="Merchant M.E."/>
            <person name="Peterson D.G."/>
            <person name="Pollock D.D."/>
            <person name="Pourmand N."/>
            <person name="Raney B.J."/>
            <person name="Roessler K.A."/>
            <person name="Sanford J.R."/>
            <person name="Sawyer R.H."/>
            <person name="Schmidt C.J."/>
            <person name="Triplett E.W."/>
            <person name="Tuberville T.D."/>
            <person name="Venegas-Anaya M."/>
            <person name="Howard J.T."/>
            <person name="Jarvis E.D."/>
            <person name="Guillette L.J.Jr."/>
            <person name="Glenn T.C."/>
            <person name="Green R.E."/>
            <person name="Ray D.A."/>
        </authorList>
    </citation>
    <scope>NUCLEOTIDE SEQUENCE [LARGE SCALE GENOMIC DNA]</scope>
    <source>
        <strain evidence="1">KSC_2009_1</strain>
    </source>
</reference>
<name>A0A151MD34_ALLMI</name>
<gene>
    <name evidence="1" type="ORF">Y1Q_0003002</name>
</gene>
<evidence type="ECO:0000313" key="2">
    <source>
        <dbReference type="Proteomes" id="UP000050525"/>
    </source>
</evidence>
<evidence type="ECO:0000313" key="1">
    <source>
        <dbReference type="EMBL" id="KYO22421.1"/>
    </source>
</evidence>
<organism evidence="1 2">
    <name type="scientific">Alligator mississippiensis</name>
    <name type="common">American alligator</name>
    <dbReference type="NCBI Taxonomy" id="8496"/>
    <lineage>
        <taxon>Eukaryota</taxon>
        <taxon>Metazoa</taxon>
        <taxon>Chordata</taxon>
        <taxon>Craniata</taxon>
        <taxon>Vertebrata</taxon>
        <taxon>Euteleostomi</taxon>
        <taxon>Archelosauria</taxon>
        <taxon>Archosauria</taxon>
        <taxon>Crocodylia</taxon>
        <taxon>Alligatoridae</taxon>
        <taxon>Alligatorinae</taxon>
        <taxon>Alligator</taxon>
    </lineage>
</organism>
<dbReference type="Proteomes" id="UP000050525">
    <property type="component" value="Unassembled WGS sequence"/>
</dbReference>
<sequence length="73" mass="7877">MVQSPWSGPNFLSLVTRTNVQDLKVYCEVSASISSSVSIFASSIVRLSRSVFQYLSGHVQVLASYCSGPCSTL</sequence>
<accession>A0A151MD34</accession>